<dbReference type="FunFam" id="3.40.50.300:FF:000032">
    <property type="entry name" value="Export ABC transporter ATP-binding protein"/>
    <property type="match status" value="1"/>
</dbReference>
<dbReference type="InterPro" id="IPR003439">
    <property type="entry name" value="ABC_transporter-like_ATP-bd"/>
</dbReference>
<dbReference type="Gene3D" id="3.40.50.300">
    <property type="entry name" value="P-loop containing nucleotide triphosphate hydrolases"/>
    <property type="match status" value="1"/>
</dbReference>
<evidence type="ECO:0000256" key="1">
    <source>
        <dbReference type="ARBA" id="ARBA00005417"/>
    </source>
</evidence>
<keyword evidence="2" id="KW-0813">Transport</keyword>
<dbReference type="GO" id="GO:0016887">
    <property type="term" value="F:ATP hydrolysis activity"/>
    <property type="evidence" value="ECO:0007669"/>
    <property type="project" value="InterPro"/>
</dbReference>
<evidence type="ECO:0000313" key="6">
    <source>
        <dbReference type="EMBL" id="KLA26145.1"/>
    </source>
</evidence>
<evidence type="ECO:0000256" key="3">
    <source>
        <dbReference type="ARBA" id="ARBA00022741"/>
    </source>
</evidence>
<sequence>MLNKQVILQVEKIKKAYETEAGTIQILKGLSTQFYSGEVVSIIGPSGSGKSTLLGILGSLDTPTEGRIIIEQQDITSMSEEKLADFRAKKIGFVFQSYNLVSTMTAQENVMMALMCAGVKSQKEMITKSREMLDLVGMEERYHHLPSQLSGGQQQRVAIARALVNNPTIVIADEPTGNLDSKTGKNILDLIFQLRDQLHMTFIIATHDTHVAKLSDRVLKMEDDLLVQETLNNHTKSSKQEGGITSCY</sequence>
<dbReference type="InterPro" id="IPR027417">
    <property type="entry name" value="P-loop_NTPase"/>
</dbReference>
<dbReference type="GO" id="GO:0022857">
    <property type="term" value="F:transmembrane transporter activity"/>
    <property type="evidence" value="ECO:0007669"/>
    <property type="project" value="UniProtKB-ARBA"/>
</dbReference>
<dbReference type="CDD" id="cd03255">
    <property type="entry name" value="ABC_MJ0796_LolCDE_FtsE"/>
    <property type="match status" value="1"/>
</dbReference>
<keyword evidence="4" id="KW-0067">ATP-binding</keyword>
<dbReference type="SMART" id="SM00382">
    <property type="entry name" value="AAA"/>
    <property type="match status" value="1"/>
</dbReference>
<evidence type="ECO:0000256" key="4">
    <source>
        <dbReference type="ARBA" id="ARBA00022840"/>
    </source>
</evidence>
<dbReference type="GO" id="GO:0098796">
    <property type="term" value="C:membrane protein complex"/>
    <property type="evidence" value="ECO:0007669"/>
    <property type="project" value="UniProtKB-ARBA"/>
</dbReference>
<comment type="similarity">
    <text evidence="1">Belongs to the ABC transporter superfamily.</text>
</comment>
<dbReference type="Pfam" id="PF00005">
    <property type="entry name" value="ABC_tran"/>
    <property type="match status" value="1"/>
</dbReference>
<dbReference type="InterPro" id="IPR017871">
    <property type="entry name" value="ABC_transporter-like_CS"/>
</dbReference>
<gene>
    <name evidence="6" type="ORF">B4077_6035</name>
</gene>
<dbReference type="PATRIC" id="fig|1396.428.peg.6210"/>
<evidence type="ECO:0000313" key="7">
    <source>
        <dbReference type="Proteomes" id="UP000035214"/>
    </source>
</evidence>
<evidence type="ECO:0000256" key="2">
    <source>
        <dbReference type="ARBA" id="ARBA00022448"/>
    </source>
</evidence>
<reference evidence="6 7" key="1">
    <citation type="submission" date="2015-04" db="EMBL/GenBank/DDBJ databases">
        <title>Draft Genome Sequences of Eight Spore-Forming Food Isolates of Bacillus cereus Genome sequencing.</title>
        <authorList>
            <person name="Krawcyk A.O."/>
            <person name="de Jong A."/>
            <person name="Eijlander R.T."/>
            <person name="Berendsen E.M."/>
            <person name="Holsappel S."/>
            <person name="Wells-Bennik M."/>
            <person name="Kuipers O.P."/>
        </authorList>
    </citation>
    <scope>NUCLEOTIDE SEQUENCE [LARGE SCALE GENOMIC DNA]</scope>
    <source>
        <strain evidence="6 7">B4077</strain>
    </source>
</reference>
<accession>A0A0G8EPX6</accession>
<proteinExistence type="inferred from homology"/>
<dbReference type="AlphaFoldDB" id="A0A0G8EPX6"/>
<feature type="domain" description="ABC transporter" evidence="5">
    <location>
        <begin position="8"/>
        <end position="248"/>
    </location>
</feature>
<dbReference type="GO" id="GO:0005524">
    <property type="term" value="F:ATP binding"/>
    <property type="evidence" value="ECO:0007669"/>
    <property type="project" value="UniProtKB-KW"/>
</dbReference>
<name>A0A0G8EPX6_BACCE</name>
<evidence type="ECO:0000259" key="5">
    <source>
        <dbReference type="PROSITE" id="PS50893"/>
    </source>
</evidence>
<dbReference type="PROSITE" id="PS50893">
    <property type="entry name" value="ABC_TRANSPORTER_2"/>
    <property type="match status" value="1"/>
</dbReference>
<dbReference type="PANTHER" id="PTHR42798">
    <property type="entry name" value="LIPOPROTEIN-RELEASING SYSTEM ATP-BINDING PROTEIN LOLD"/>
    <property type="match status" value="1"/>
</dbReference>
<dbReference type="Proteomes" id="UP000035214">
    <property type="component" value="Unassembled WGS sequence"/>
</dbReference>
<dbReference type="PROSITE" id="PS00211">
    <property type="entry name" value="ABC_TRANSPORTER_1"/>
    <property type="match status" value="1"/>
</dbReference>
<organism evidence="6 7">
    <name type="scientific">Bacillus cereus</name>
    <dbReference type="NCBI Taxonomy" id="1396"/>
    <lineage>
        <taxon>Bacteria</taxon>
        <taxon>Bacillati</taxon>
        <taxon>Bacillota</taxon>
        <taxon>Bacilli</taxon>
        <taxon>Bacillales</taxon>
        <taxon>Bacillaceae</taxon>
        <taxon>Bacillus</taxon>
        <taxon>Bacillus cereus group</taxon>
    </lineage>
</organism>
<dbReference type="InterPro" id="IPR003593">
    <property type="entry name" value="AAA+_ATPase"/>
</dbReference>
<protein>
    <recommendedName>
        <fullName evidence="5">ABC transporter domain-containing protein</fullName>
    </recommendedName>
</protein>
<comment type="caution">
    <text evidence="6">The sequence shown here is derived from an EMBL/GenBank/DDBJ whole genome shotgun (WGS) entry which is preliminary data.</text>
</comment>
<dbReference type="InterPro" id="IPR017911">
    <property type="entry name" value="MacB-like_ATP-bd"/>
</dbReference>
<dbReference type="RefSeq" id="WP_046956002.1">
    <property type="nucleotide sequence ID" value="NZ_LCYI01000044.1"/>
</dbReference>
<keyword evidence="3" id="KW-0547">Nucleotide-binding</keyword>
<dbReference type="EMBL" id="LCYI01000044">
    <property type="protein sequence ID" value="KLA26145.1"/>
    <property type="molecule type" value="Genomic_DNA"/>
</dbReference>
<dbReference type="SUPFAM" id="SSF52540">
    <property type="entry name" value="P-loop containing nucleoside triphosphate hydrolases"/>
    <property type="match status" value="1"/>
</dbReference>
<dbReference type="PANTHER" id="PTHR42798:SF2">
    <property type="entry name" value="ABC TRANSPORTER ATP-BINDING PROTEIN MG467-RELATED"/>
    <property type="match status" value="1"/>
</dbReference>